<gene>
    <name evidence="1" type="ORF">Nlim_0863</name>
</gene>
<evidence type="ECO:0000313" key="1">
    <source>
        <dbReference type="EMBL" id="EGG42217.1"/>
    </source>
</evidence>
<accession>F3KK50</accession>
<sequence>MSRTVSARIPTKMHDELRERCNLIGESINDFIVACIDLGLHDSSDFDFGDELIDELEEQKSTS</sequence>
<proteinExistence type="predicted"/>
<reference evidence="1" key="1">
    <citation type="journal article" date="2011" name="PLoS ONE">
        <title>Genome of a low-salinity ammonia-oxidizing archaeon determined by single-cell and metagenomic analysis.</title>
        <authorList>
            <person name="Blainey P.C."/>
            <person name="Mosier A.C."/>
            <person name="Potanina A."/>
            <person name="Francis C.A."/>
            <person name="Quake S.R."/>
        </authorList>
    </citation>
    <scope>NUCLEOTIDE SEQUENCE [LARGE SCALE GENOMIC DNA]</scope>
    <source>
        <strain evidence="1">SFB1</strain>
    </source>
</reference>
<comment type="caution">
    <text evidence="1">The sequence shown here is derived from an EMBL/GenBank/DDBJ whole genome shotgun (WGS) entry which is preliminary data.</text>
</comment>
<name>F3KK50_9ARCH</name>
<dbReference type="EMBL" id="AEGP01000033">
    <property type="protein sequence ID" value="EGG42217.1"/>
    <property type="molecule type" value="Genomic_DNA"/>
</dbReference>
<dbReference type="Proteomes" id="UP000004348">
    <property type="component" value="Chromosome"/>
</dbReference>
<dbReference type="HOGENOM" id="CLU_2874915_0_0_2"/>
<dbReference type="PATRIC" id="fig|886738.10.peg.956"/>
<dbReference type="AlphaFoldDB" id="F3KK50"/>
<organism evidence="1">
    <name type="scientific">Candidatus Nitrosarchaeum limnium SFB1</name>
    <dbReference type="NCBI Taxonomy" id="886738"/>
    <lineage>
        <taxon>Archaea</taxon>
        <taxon>Nitrososphaerota</taxon>
        <taxon>Nitrososphaeria</taxon>
        <taxon>Nitrosopumilales</taxon>
        <taxon>Nitrosopumilaceae</taxon>
        <taxon>Nitrosarchaeum</taxon>
    </lineage>
</organism>
<protein>
    <submittedName>
        <fullName evidence="1">Uncharacterized protein</fullName>
    </submittedName>
</protein>
<dbReference type="NCBIfam" id="NF041551">
    <property type="entry name" value="YlcI_YnfO_N"/>
    <property type="match status" value="1"/>
</dbReference>